<keyword evidence="4 7" id="KW-0812">Transmembrane</keyword>
<dbReference type="InterPro" id="IPR044851">
    <property type="entry name" value="Wax_synthase"/>
</dbReference>
<dbReference type="RefSeq" id="XP_024753455.1">
    <property type="nucleotide sequence ID" value="XM_024893779.1"/>
</dbReference>
<dbReference type="GO" id="GO:0008374">
    <property type="term" value="F:O-acyltransferase activity"/>
    <property type="evidence" value="ECO:0007669"/>
    <property type="project" value="InterPro"/>
</dbReference>
<evidence type="ECO:0000256" key="2">
    <source>
        <dbReference type="ARBA" id="ARBA00007282"/>
    </source>
</evidence>
<sequence>MTSTLDNNITPDALPPSLSHSLSLASSSGKVHIPLLVELFWIPAFLAIAIFLQIPQPGPARVALGLGVFTTVWTYALTHWVAQPSFLFSPMFGFAVTVRWLYMVVFDTAEMSFAYVAQGQTAKESPLEFGFWKKIKWSADLWFSWRGVGWNWEVSSIPHPIGKITSRGRWLAVETAAAIANFAAQKITIDHIFCRYYPSSNTVEAFTGLSLFQRLWISIVHLALGWLFLDNANRLIAIVAVAARLSPPENCPPSFGSLTECYTVRNFWGKAWHQTFKWVRGEQNFNTTGELVARSTAAKKGSLLRKYAKLHTAFLMSGVQHYVATLFVPSPTWAWAMCGQMVMYAIIITVEDTLKGLGERMGLRPSFLTYLAGYLWCAFWVPFVYQYVFIYDIDVGFFDGSCPI</sequence>
<evidence type="ECO:0000313" key="10">
    <source>
        <dbReference type="Proteomes" id="UP000241546"/>
    </source>
</evidence>
<name>A0A2T4BLE0_9HYPO</name>
<comment type="subcellular location">
    <subcellularLocation>
        <location evidence="1">Membrane</location>
        <topology evidence="1">Multi-pass membrane protein</topology>
    </subcellularLocation>
</comment>
<gene>
    <name evidence="9" type="ORF">BBK36DRAFT_1154958</name>
</gene>
<dbReference type="Pfam" id="PF13813">
    <property type="entry name" value="MBOAT_2"/>
    <property type="match status" value="1"/>
</dbReference>
<dbReference type="EMBL" id="KZ680207">
    <property type="protein sequence ID" value="PTB70135.1"/>
    <property type="molecule type" value="Genomic_DNA"/>
</dbReference>
<keyword evidence="3" id="KW-0808">Transferase</keyword>
<dbReference type="InterPro" id="IPR032805">
    <property type="entry name" value="Wax_synthase_dom"/>
</dbReference>
<keyword evidence="10" id="KW-1185">Reference proteome</keyword>
<organism evidence="9 10">
    <name type="scientific">Trichoderma citrinoviride</name>
    <dbReference type="NCBI Taxonomy" id="58853"/>
    <lineage>
        <taxon>Eukaryota</taxon>
        <taxon>Fungi</taxon>
        <taxon>Dikarya</taxon>
        <taxon>Ascomycota</taxon>
        <taxon>Pezizomycotina</taxon>
        <taxon>Sordariomycetes</taxon>
        <taxon>Hypocreomycetidae</taxon>
        <taxon>Hypocreales</taxon>
        <taxon>Hypocreaceae</taxon>
        <taxon>Trichoderma</taxon>
    </lineage>
</organism>
<dbReference type="Proteomes" id="UP000241546">
    <property type="component" value="Unassembled WGS sequence"/>
</dbReference>
<dbReference type="PANTHER" id="PTHR31595:SF53">
    <property type="entry name" value="ACETYLTRANSFERASE SIRH"/>
    <property type="match status" value="1"/>
</dbReference>
<dbReference type="PANTHER" id="PTHR31595">
    <property type="entry name" value="LONG-CHAIN-ALCOHOL O-FATTY-ACYLTRANSFERASE 3-RELATED"/>
    <property type="match status" value="1"/>
</dbReference>
<evidence type="ECO:0000256" key="3">
    <source>
        <dbReference type="ARBA" id="ARBA00022679"/>
    </source>
</evidence>
<evidence type="ECO:0000256" key="1">
    <source>
        <dbReference type="ARBA" id="ARBA00004141"/>
    </source>
</evidence>
<keyword evidence="5 7" id="KW-1133">Transmembrane helix</keyword>
<feature type="transmembrane region" description="Helical" evidence="7">
    <location>
        <begin position="31"/>
        <end position="52"/>
    </location>
</feature>
<evidence type="ECO:0000256" key="6">
    <source>
        <dbReference type="ARBA" id="ARBA00023136"/>
    </source>
</evidence>
<feature type="transmembrane region" description="Helical" evidence="7">
    <location>
        <begin position="64"/>
        <end position="82"/>
    </location>
</feature>
<evidence type="ECO:0000256" key="4">
    <source>
        <dbReference type="ARBA" id="ARBA00022692"/>
    </source>
</evidence>
<feature type="transmembrane region" description="Helical" evidence="7">
    <location>
        <begin position="371"/>
        <end position="390"/>
    </location>
</feature>
<protein>
    <recommendedName>
        <fullName evidence="8">Wax synthase domain-containing protein</fullName>
    </recommendedName>
</protein>
<reference evidence="10" key="1">
    <citation type="submission" date="2016-07" db="EMBL/GenBank/DDBJ databases">
        <title>Multiple horizontal gene transfer events from other fungi enriched the ability of initially mycotrophic Trichoderma (Ascomycota) to feed on dead plant biomass.</title>
        <authorList>
            <consortium name="DOE Joint Genome Institute"/>
            <person name="Atanasova L."/>
            <person name="Chenthamara K."/>
            <person name="Zhang J."/>
            <person name="Grujic M."/>
            <person name="Henrissat B."/>
            <person name="Kuo A."/>
            <person name="Aerts A."/>
            <person name="Salamov A."/>
            <person name="Lipzen A."/>
            <person name="Labutti K."/>
            <person name="Barry K."/>
            <person name="Miao Y."/>
            <person name="Rahimi M.J."/>
            <person name="Shen Q."/>
            <person name="Grigoriev I.V."/>
            <person name="Kubicek C.P."/>
            <person name="Druzhinina I.S."/>
        </authorList>
    </citation>
    <scope>NUCLEOTIDE SEQUENCE [LARGE SCALE GENOMIC DNA]</scope>
    <source>
        <strain evidence="10">TUCIM 6016</strain>
    </source>
</reference>
<evidence type="ECO:0000259" key="8">
    <source>
        <dbReference type="Pfam" id="PF13813"/>
    </source>
</evidence>
<keyword evidence="6 7" id="KW-0472">Membrane</keyword>
<dbReference type="GO" id="GO:0016020">
    <property type="term" value="C:membrane"/>
    <property type="evidence" value="ECO:0007669"/>
    <property type="project" value="UniProtKB-SubCell"/>
</dbReference>
<dbReference type="GO" id="GO:0006629">
    <property type="term" value="P:lipid metabolic process"/>
    <property type="evidence" value="ECO:0007669"/>
    <property type="project" value="InterPro"/>
</dbReference>
<evidence type="ECO:0000256" key="5">
    <source>
        <dbReference type="ARBA" id="ARBA00022989"/>
    </source>
</evidence>
<comment type="similarity">
    <text evidence="2">Belongs to the wax synthase family.</text>
</comment>
<dbReference type="OrthoDB" id="1077582at2759"/>
<accession>A0A2T4BLE0</accession>
<proteinExistence type="inferred from homology"/>
<dbReference type="AlphaFoldDB" id="A0A2T4BLE0"/>
<dbReference type="GeneID" id="36601897"/>
<feature type="domain" description="Wax synthase" evidence="8">
    <location>
        <begin position="251"/>
        <end position="337"/>
    </location>
</feature>
<evidence type="ECO:0000256" key="7">
    <source>
        <dbReference type="SAM" id="Phobius"/>
    </source>
</evidence>
<feature type="transmembrane region" description="Helical" evidence="7">
    <location>
        <begin position="333"/>
        <end position="350"/>
    </location>
</feature>
<feature type="transmembrane region" description="Helical" evidence="7">
    <location>
        <begin position="88"/>
        <end position="106"/>
    </location>
</feature>
<evidence type="ECO:0000313" key="9">
    <source>
        <dbReference type="EMBL" id="PTB70135.1"/>
    </source>
</evidence>